<proteinExistence type="predicted"/>
<gene>
    <name evidence="2" type="ORF">ERS008198_05135</name>
</gene>
<dbReference type="AlphaFoldDB" id="A0A655EVK1"/>
<sequence>MNATPSAILTSSHTLPSAGGILPSTATSHQMPPTAKNTDPAAISLLSAEAPTRLSELNARIGEPRCIIDARNPSPITSHRKNMLRTMR</sequence>
<dbReference type="Proteomes" id="UP000041314">
    <property type="component" value="Unassembled WGS sequence"/>
</dbReference>
<organism evidence="2 3">
    <name type="scientific">Salmonella enterica subsp. enterica serovar Bovismorbificans</name>
    <dbReference type="NCBI Taxonomy" id="58097"/>
    <lineage>
        <taxon>Bacteria</taxon>
        <taxon>Pseudomonadati</taxon>
        <taxon>Pseudomonadota</taxon>
        <taxon>Gammaproteobacteria</taxon>
        <taxon>Enterobacterales</taxon>
        <taxon>Enterobacteriaceae</taxon>
        <taxon>Salmonella</taxon>
    </lineage>
</organism>
<feature type="region of interest" description="Disordered" evidence="1">
    <location>
        <begin position="69"/>
        <end position="88"/>
    </location>
</feature>
<reference evidence="2 3" key="1">
    <citation type="submission" date="2015-03" db="EMBL/GenBank/DDBJ databases">
        <authorList>
            <consortium name="Pathogen Informatics"/>
        </authorList>
    </citation>
    <scope>NUCLEOTIDE SEQUENCE [LARGE SCALE GENOMIC DNA]</scope>
    <source>
        <strain evidence="2 3">A1104</strain>
    </source>
</reference>
<feature type="compositionally biased region" description="Basic residues" evidence="1">
    <location>
        <begin position="78"/>
        <end position="88"/>
    </location>
</feature>
<accession>A0A655EVK1</accession>
<evidence type="ECO:0000313" key="3">
    <source>
        <dbReference type="Proteomes" id="UP000041314"/>
    </source>
</evidence>
<name>A0A655EVK1_SALET</name>
<feature type="compositionally biased region" description="Polar residues" evidence="1">
    <location>
        <begin position="24"/>
        <end position="37"/>
    </location>
</feature>
<dbReference type="EMBL" id="CQPA01000126">
    <property type="protein sequence ID" value="CNV34914.1"/>
    <property type="molecule type" value="Genomic_DNA"/>
</dbReference>
<evidence type="ECO:0000313" key="2">
    <source>
        <dbReference type="EMBL" id="CNV34914.1"/>
    </source>
</evidence>
<protein>
    <submittedName>
        <fullName evidence="2">Uncharacterized protein</fullName>
    </submittedName>
</protein>
<evidence type="ECO:0000256" key="1">
    <source>
        <dbReference type="SAM" id="MobiDB-lite"/>
    </source>
</evidence>
<feature type="compositionally biased region" description="Polar residues" evidence="1">
    <location>
        <begin position="1"/>
        <end position="15"/>
    </location>
</feature>
<feature type="region of interest" description="Disordered" evidence="1">
    <location>
        <begin position="1"/>
        <end position="38"/>
    </location>
</feature>